<gene>
    <name evidence="3" type="ORF">UFOPK4337_01169</name>
</gene>
<dbReference type="GO" id="GO:0016787">
    <property type="term" value="F:hydrolase activity"/>
    <property type="evidence" value="ECO:0007669"/>
    <property type="project" value="InterPro"/>
</dbReference>
<evidence type="ECO:0000313" key="3">
    <source>
        <dbReference type="EMBL" id="CAB5062437.1"/>
    </source>
</evidence>
<protein>
    <submittedName>
        <fullName evidence="3">Unannotated protein</fullName>
    </submittedName>
</protein>
<dbReference type="Pfam" id="PF04909">
    <property type="entry name" value="Amidohydro_2"/>
    <property type="match status" value="1"/>
</dbReference>
<dbReference type="GO" id="GO:0019748">
    <property type="term" value="P:secondary metabolic process"/>
    <property type="evidence" value="ECO:0007669"/>
    <property type="project" value="TreeGrafter"/>
</dbReference>
<sequence length="421" mass="48025">MAVEVGREDVAVFENLQVRGEVRDRVRTFLPDPEQVEIKYNVISVDDHVLEPPSLFEGRLAKQFAGHAPRIVRGTPRGDFWEIEGVEEGMGDWNGASGRPMNEWSTEPLQYDEIRRGVWDPKERLRDMDLAGIVASVCFPSGIWGFAGQKFMRMKDRELGLACMRAYNDWVVEEWSAVSPSRLIAFQVPWYHDMNIAAKEIERNAARGVKCVSFSENPEKIGMPSLYTNYWDPFFRACEETGTVINLHVGSSSQISKPSKDSPEEASLALFGANSMLASIDWLYAQIPVRFPKLKIVYSESGIGFLPMLIDRLEHIQMYREYELLKFSWTDLEMAPVDVFRRNFWFSTFWDPIAFGVIDKIGANRVLLEVDYPHPDSIWPDVQGRCDRQLAGLDKRVVDAVTFGNAAELYSIPYSSVNGRK</sequence>
<dbReference type="EMBL" id="CAFBQM010000072">
    <property type="protein sequence ID" value="CAB5062437.1"/>
    <property type="molecule type" value="Genomic_DNA"/>
</dbReference>
<organism evidence="3">
    <name type="scientific">freshwater metagenome</name>
    <dbReference type="NCBI Taxonomy" id="449393"/>
    <lineage>
        <taxon>unclassified sequences</taxon>
        <taxon>metagenomes</taxon>
        <taxon>ecological metagenomes</taxon>
    </lineage>
</organism>
<dbReference type="GO" id="GO:0005737">
    <property type="term" value="C:cytoplasm"/>
    <property type="evidence" value="ECO:0007669"/>
    <property type="project" value="TreeGrafter"/>
</dbReference>
<dbReference type="InterPro" id="IPR006680">
    <property type="entry name" value="Amidohydro-rel"/>
</dbReference>
<feature type="domain" description="Amidohydrolase-related" evidence="2">
    <location>
        <begin position="116"/>
        <end position="411"/>
    </location>
</feature>
<accession>A0A6J7UDF3</accession>
<evidence type="ECO:0000256" key="1">
    <source>
        <dbReference type="ARBA" id="ARBA00023239"/>
    </source>
</evidence>
<reference evidence="3" key="1">
    <citation type="submission" date="2020-05" db="EMBL/GenBank/DDBJ databases">
        <authorList>
            <person name="Chiriac C."/>
            <person name="Salcher M."/>
            <person name="Ghai R."/>
            <person name="Kavagutti S V."/>
        </authorList>
    </citation>
    <scope>NUCLEOTIDE SEQUENCE</scope>
</reference>
<dbReference type="GO" id="GO:0016831">
    <property type="term" value="F:carboxy-lyase activity"/>
    <property type="evidence" value="ECO:0007669"/>
    <property type="project" value="InterPro"/>
</dbReference>
<proteinExistence type="predicted"/>
<dbReference type="SUPFAM" id="SSF51556">
    <property type="entry name" value="Metallo-dependent hydrolases"/>
    <property type="match status" value="1"/>
</dbReference>
<dbReference type="Gene3D" id="3.20.20.140">
    <property type="entry name" value="Metal-dependent hydrolases"/>
    <property type="match status" value="1"/>
</dbReference>
<dbReference type="InterPro" id="IPR032466">
    <property type="entry name" value="Metal_Hydrolase"/>
</dbReference>
<dbReference type="PANTHER" id="PTHR21240">
    <property type="entry name" value="2-AMINO-3-CARBOXYLMUCONATE-6-SEMIALDEHYDE DECARBOXYLASE"/>
    <property type="match status" value="1"/>
</dbReference>
<dbReference type="InterPro" id="IPR032465">
    <property type="entry name" value="ACMSD"/>
</dbReference>
<dbReference type="PANTHER" id="PTHR21240:SF28">
    <property type="entry name" value="ISO-OROTATE DECARBOXYLASE (EUROFUNG)"/>
    <property type="match status" value="1"/>
</dbReference>
<keyword evidence="1" id="KW-0456">Lyase</keyword>
<name>A0A6J7UDF3_9ZZZZ</name>
<dbReference type="AlphaFoldDB" id="A0A6J7UDF3"/>
<evidence type="ECO:0000259" key="2">
    <source>
        <dbReference type="Pfam" id="PF04909"/>
    </source>
</evidence>